<evidence type="ECO:0000256" key="7">
    <source>
        <dbReference type="ARBA" id="ARBA00022989"/>
    </source>
</evidence>
<dbReference type="EMBL" id="JAAHFQ010000432">
    <property type="protein sequence ID" value="NER29803.1"/>
    <property type="molecule type" value="Genomic_DNA"/>
</dbReference>
<feature type="domain" description="Photosystem I PsaL reaction centre subunit XI" evidence="12">
    <location>
        <begin position="1"/>
        <end position="125"/>
    </location>
</feature>
<evidence type="ECO:0000256" key="10">
    <source>
        <dbReference type="ARBA" id="ARBA00033437"/>
    </source>
</evidence>
<proteinExistence type="inferred from homology"/>
<dbReference type="SUPFAM" id="SSF81568">
    <property type="entry name" value="Photosystem I reaction center subunit XI, PsaL"/>
    <property type="match status" value="1"/>
</dbReference>
<dbReference type="InterPro" id="IPR003757">
    <property type="entry name" value="PSI_PsaL"/>
</dbReference>
<dbReference type="GO" id="GO:0015979">
    <property type="term" value="P:photosynthesis"/>
    <property type="evidence" value="ECO:0007669"/>
    <property type="project" value="UniProtKB-KW"/>
</dbReference>
<comment type="caution">
    <text evidence="13">The sequence shown here is derived from an EMBL/GenBank/DDBJ whole genome shotgun (WGS) entry which is preliminary data.</text>
</comment>
<evidence type="ECO:0000256" key="1">
    <source>
        <dbReference type="ARBA" id="ARBA00004141"/>
    </source>
</evidence>
<evidence type="ECO:0000256" key="9">
    <source>
        <dbReference type="ARBA" id="ARBA00032768"/>
    </source>
</evidence>
<feature type="transmembrane region" description="Helical" evidence="11">
    <location>
        <begin position="103"/>
        <end position="122"/>
    </location>
</feature>
<dbReference type="GO" id="GO:0009538">
    <property type="term" value="C:photosystem I reaction center"/>
    <property type="evidence" value="ECO:0007669"/>
    <property type="project" value="InterPro"/>
</dbReference>
<dbReference type="PANTHER" id="PTHR34803">
    <property type="entry name" value="PHOTOSYSTEM I REACTION CENTER SUBUNIT XI, CHLOROPLASTIC"/>
    <property type="match status" value="1"/>
</dbReference>
<evidence type="ECO:0000256" key="8">
    <source>
        <dbReference type="ARBA" id="ARBA00023136"/>
    </source>
</evidence>
<dbReference type="Pfam" id="PF02605">
    <property type="entry name" value="PsaL"/>
    <property type="match status" value="1"/>
</dbReference>
<evidence type="ECO:0000256" key="11">
    <source>
        <dbReference type="SAM" id="Phobius"/>
    </source>
</evidence>
<evidence type="ECO:0000313" key="13">
    <source>
        <dbReference type="EMBL" id="NER29803.1"/>
    </source>
</evidence>
<dbReference type="InterPro" id="IPR036592">
    <property type="entry name" value="PSI_PsaL_sf"/>
</dbReference>
<keyword evidence="7 11" id="KW-1133">Transmembrane helix</keyword>
<evidence type="ECO:0000256" key="3">
    <source>
        <dbReference type="ARBA" id="ARBA00019514"/>
    </source>
</evidence>
<evidence type="ECO:0000259" key="12">
    <source>
        <dbReference type="Pfam" id="PF02605"/>
    </source>
</evidence>
<keyword evidence="4" id="KW-0602">Photosynthesis</keyword>
<keyword evidence="6" id="KW-0603">Photosystem I</keyword>
<feature type="non-terminal residue" evidence="13">
    <location>
        <position position="1"/>
    </location>
</feature>
<keyword evidence="8 11" id="KW-0472">Membrane</keyword>
<dbReference type="Gene3D" id="1.20.1240.10">
    <property type="entry name" value="Photosystem I PsaL, reaction centre subunit XI"/>
    <property type="match status" value="1"/>
</dbReference>
<dbReference type="InterPro" id="IPR022980">
    <property type="entry name" value="PSI_suXI"/>
</dbReference>
<keyword evidence="5 11" id="KW-0812">Transmembrane</keyword>
<accession>A0A6B3NDX1</accession>
<evidence type="ECO:0000256" key="6">
    <source>
        <dbReference type="ARBA" id="ARBA00022836"/>
    </source>
</evidence>
<comment type="subcellular location">
    <subcellularLocation>
        <location evidence="1">Membrane</location>
        <topology evidence="1">Multi-pass membrane protein</topology>
    </subcellularLocation>
</comment>
<name>A0A6B3NDX1_9CYAN</name>
<feature type="transmembrane region" description="Helical" evidence="11">
    <location>
        <begin position="50"/>
        <end position="73"/>
    </location>
</feature>
<organism evidence="13">
    <name type="scientific">Symploca sp. SIO1C4</name>
    <dbReference type="NCBI Taxonomy" id="2607765"/>
    <lineage>
        <taxon>Bacteria</taxon>
        <taxon>Bacillati</taxon>
        <taxon>Cyanobacteriota</taxon>
        <taxon>Cyanophyceae</taxon>
        <taxon>Coleofasciculales</taxon>
        <taxon>Coleofasciculaceae</taxon>
        <taxon>Symploca</taxon>
    </lineage>
</organism>
<protein>
    <recommendedName>
        <fullName evidence="3">Photosystem I reaction center subunit XI</fullName>
    </recommendedName>
    <alternativeName>
        <fullName evidence="9">PSI subunit V</fullName>
    </alternativeName>
    <alternativeName>
        <fullName evidence="10">PSI-L</fullName>
    </alternativeName>
</protein>
<dbReference type="AlphaFoldDB" id="A0A6B3NDX1"/>
<evidence type="ECO:0000256" key="5">
    <source>
        <dbReference type="ARBA" id="ARBA00022692"/>
    </source>
</evidence>
<comment type="similarity">
    <text evidence="2">Belongs to the PsaL family.</text>
</comment>
<gene>
    <name evidence="13" type="ORF">F6J89_19835</name>
</gene>
<sequence length="140" mass="14408">SGFTTAFINNLPAYRPGLSPFRRGLEVGMAHGYFLYGPLALLGPLRHTDVASIAGVLATVGLVSILTIALSVYGAANSGKPIATVTTPNPPEDLGTPEGWSEFASGFLIGGCGGAFFAYLLCETPHVAPLQKIAGGVWSS</sequence>
<reference evidence="13" key="1">
    <citation type="submission" date="2019-11" db="EMBL/GenBank/DDBJ databases">
        <title>Genomic insights into an expanded diversity of filamentous marine cyanobacteria reveals the extraordinary biosynthetic potential of Moorea and Okeania.</title>
        <authorList>
            <person name="Ferreira Leao T."/>
            <person name="Wang M."/>
            <person name="Moss N."/>
            <person name="Da Silva R."/>
            <person name="Sanders J."/>
            <person name="Nurk S."/>
            <person name="Gurevich A."/>
            <person name="Humphrey G."/>
            <person name="Reher R."/>
            <person name="Zhu Q."/>
            <person name="Belda-Ferre P."/>
            <person name="Glukhov E."/>
            <person name="Rex R."/>
            <person name="Dorrestein P.C."/>
            <person name="Knight R."/>
            <person name="Pevzner P."/>
            <person name="Gerwick W.H."/>
            <person name="Gerwick L."/>
        </authorList>
    </citation>
    <scope>NUCLEOTIDE SEQUENCE</scope>
    <source>
        <strain evidence="13">SIO1C4</strain>
    </source>
</reference>
<evidence type="ECO:0000256" key="2">
    <source>
        <dbReference type="ARBA" id="ARBA00008820"/>
    </source>
</evidence>
<evidence type="ECO:0000256" key="4">
    <source>
        <dbReference type="ARBA" id="ARBA00022531"/>
    </source>
</evidence>
<dbReference type="PANTHER" id="PTHR34803:SF2">
    <property type="entry name" value="PHOTOSYSTEM I REACTION CENTER SUBUNIT XI, CHLOROPLASTIC"/>
    <property type="match status" value="1"/>
</dbReference>